<name>A0ABY7F0Y8_MYAAR</name>
<dbReference type="EMBL" id="CP111020">
    <property type="protein sequence ID" value="WAR14874.1"/>
    <property type="molecule type" value="Genomic_DNA"/>
</dbReference>
<evidence type="ECO:0000256" key="6">
    <source>
        <dbReference type="PROSITE-ProRule" id="PRU00309"/>
    </source>
</evidence>
<dbReference type="Pfam" id="PF13613">
    <property type="entry name" value="HTH_Tnp_4"/>
    <property type="match status" value="1"/>
</dbReference>
<dbReference type="PANTHER" id="PTHR23080:SF141">
    <property type="entry name" value="TRANSPOSASE HELIX-TURN-HELIX DOMAIN-CONTAINING PROTEIN"/>
    <property type="match status" value="1"/>
</dbReference>
<proteinExistence type="predicted"/>
<organism evidence="9 10">
    <name type="scientific">Mya arenaria</name>
    <name type="common">Soft-shell clam</name>
    <dbReference type="NCBI Taxonomy" id="6604"/>
    <lineage>
        <taxon>Eukaryota</taxon>
        <taxon>Metazoa</taxon>
        <taxon>Spiralia</taxon>
        <taxon>Lophotrochozoa</taxon>
        <taxon>Mollusca</taxon>
        <taxon>Bivalvia</taxon>
        <taxon>Autobranchia</taxon>
        <taxon>Heteroconchia</taxon>
        <taxon>Euheterodonta</taxon>
        <taxon>Imparidentia</taxon>
        <taxon>Neoheterodontei</taxon>
        <taxon>Myida</taxon>
        <taxon>Myoidea</taxon>
        <taxon>Myidae</taxon>
        <taxon>Mya</taxon>
    </lineage>
</organism>
<dbReference type="Proteomes" id="UP001164746">
    <property type="component" value="Chromosome 9"/>
</dbReference>
<sequence>MALTCCVKSCSNGSYWLKKWKSQLCDVCGCLHKEKLCSCEPPFRLFTFPTKIKNPERREKWKQLVGRSVGSKLWSPPKDSRICSRHFIGGEPTLQNQLPTLHMGYEGAEKRVKRMTLFEATKHKPTKKAYAKVECTLPQQDIVFAEPIYASDPEVESMPKPKLTVPWIFTILALFLGLCNLLSDQKKKIAKLQAEVDSLKKTVNHLKHKVYCENIITTDSDTSFYTGMPSKGIFNKLHAFISPFVNRRWTGLVSVSKNVRKFKLSRFGPSRKLTSKSEFLMMLMKLRLGLLNKDLAKRFDISETLCSRIFFSWLRATSTALKSMVYIPEEESLIGSKPLRYRQLHDLHSIIDCTEIFIETPKDMYLQSATWSDYKHHNTLKILVSCAPNSSIVYVSPAYLGRISDKALTLDCGYLDMVPFNKMVMADKGFNISNECAERNITLKTRTFPNVNVEKTKRIANLRILIEQVIRRLKTFRILANELPISLVGHIDDIVTVCAAVSNLKEPIYK</sequence>
<evidence type="ECO:0000313" key="10">
    <source>
        <dbReference type="Proteomes" id="UP001164746"/>
    </source>
</evidence>
<evidence type="ECO:0000256" key="1">
    <source>
        <dbReference type="ARBA" id="ARBA00001968"/>
    </source>
</evidence>
<accession>A0ABY7F0Y8</accession>
<keyword evidence="7" id="KW-0175">Coiled coil</keyword>
<protein>
    <recommendedName>
        <fullName evidence="8">THAP-type domain-containing protein</fullName>
    </recommendedName>
</protein>
<reference evidence="9" key="1">
    <citation type="submission" date="2022-11" db="EMBL/GenBank/DDBJ databases">
        <title>Centuries of genome instability and evolution in soft-shell clam transmissible cancer (bioRxiv).</title>
        <authorList>
            <person name="Hart S.F.M."/>
            <person name="Yonemitsu M.A."/>
            <person name="Giersch R.M."/>
            <person name="Beal B.F."/>
            <person name="Arriagada G."/>
            <person name="Davis B.W."/>
            <person name="Ostrander E.A."/>
            <person name="Goff S.P."/>
            <person name="Metzger M.J."/>
        </authorList>
    </citation>
    <scope>NUCLEOTIDE SEQUENCE</scope>
    <source>
        <strain evidence="9">MELC-2E11</strain>
        <tissue evidence="9">Siphon/mantle</tissue>
    </source>
</reference>
<evidence type="ECO:0000313" key="9">
    <source>
        <dbReference type="EMBL" id="WAR14874.1"/>
    </source>
</evidence>
<dbReference type="InterPro" id="IPR006612">
    <property type="entry name" value="THAP_Znf"/>
</dbReference>
<evidence type="ECO:0000256" key="4">
    <source>
        <dbReference type="ARBA" id="ARBA00022833"/>
    </source>
</evidence>
<evidence type="ECO:0000256" key="7">
    <source>
        <dbReference type="SAM" id="Coils"/>
    </source>
</evidence>
<comment type="cofactor">
    <cofactor evidence="1">
        <name>a divalent metal cation</name>
        <dbReference type="ChEBI" id="CHEBI:60240"/>
    </cofactor>
</comment>
<dbReference type="Pfam" id="PF13359">
    <property type="entry name" value="DDE_Tnp_4"/>
    <property type="match status" value="1"/>
</dbReference>
<evidence type="ECO:0000259" key="8">
    <source>
        <dbReference type="PROSITE" id="PS50950"/>
    </source>
</evidence>
<feature type="domain" description="THAP-type" evidence="8">
    <location>
        <begin position="21"/>
        <end position="102"/>
    </location>
</feature>
<dbReference type="InterPro" id="IPR027806">
    <property type="entry name" value="HARBI1_dom"/>
</dbReference>
<evidence type="ECO:0000256" key="2">
    <source>
        <dbReference type="ARBA" id="ARBA00022723"/>
    </source>
</evidence>
<evidence type="ECO:0000256" key="3">
    <source>
        <dbReference type="ARBA" id="ARBA00022771"/>
    </source>
</evidence>
<keyword evidence="5 6" id="KW-0238">DNA-binding</keyword>
<dbReference type="InterPro" id="IPR027805">
    <property type="entry name" value="Transposase_HTH_dom"/>
</dbReference>
<keyword evidence="3 6" id="KW-0863">Zinc-finger</keyword>
<dbReference type="SMART" id="SM00980">
    <property type="entry name" value="THAP"/>
    <property type="match status" value="1"/>
</dbReference>
<dbReference type="PROSITE" id="PS50950">
    <property type="entry name" value="ZF_THAP"/>
    <property type="match status" value="1"/>
</dbReference>
<keyword evidence="10" id="KW-1185">Reference proteome</keyword>
<evidence type="ECO:0000256" key="5">
    <source>
        <dbReference type="ARBA" id="ARBA00023125"/>
    </source>
</evidence>
<feature type="non-terminal residue" evidence="9">
    <location>
        <position position="510"/>
    </location>
</feature>
<keyword evidence="4" id="KW-0862">Zinc</keyword>
<feature type="coiled-coil region" evidence="7">
    <location>
        <begin position="182"/>
        <end position="209"/>
    </location>
</feature>
<dbReference type="SUPFAM" id="SSF57716">
    <property type="entry name" value="Glucocorticoid receptor-like (DNA-binding domain)"/>
    <property type="match status" value="1"/>
</dbReference>
<keyword evidence="2" id="KW-0479">Metal-binding</keyword>
<dbReference type="PANTHER" id="PTHR23080">
    <property type="entry name" value="THAP DOMAIN PROTEIN"/>
    <property type="match status" value="1"/>
</dbReference>
<gene>
    <name evidence="9" type="ORF">MAR_004979</name>
</gene>